<dbReference type="AlphaFoldDB" id="A0A7J6KHV0"/>
<keyword evidence="2" id="KW-1185">Reference proteome</keyword>
<proteinExistence type="predicted"/>
<evidence type="ECO:0000313" key="1">
    <source>
        <dbReference type="EMBL" id="KAF4646550.1"/>
    </source>
</evidence>
<comment type="caution">
    <text evidence="1">The sequence shown here is derived from an EMBL/GenBank/DDBJ whole genome shotgun (WGS) entry which is preliminary data.</text>
</comment>
<evidence type="ECO:0000313" key="2">
    <source>
        <dbReference type="Proteomes" id="UP000591131"/>
    </source>
</evidence>
<gene>
    <name evidence="1" type="ORF">FOL47_006015</name>
</gene>
<organism evidence="1 2">
    <name type="scientific">Perkinsus chesapeaki</name>
    <name type="common">Clam parasite</name>
    <name type="synonym">Perkinsus andrewsi</name>
    <dbReference type="NCBI Taxonomy" id="330153"/>
    <lineage>
        <taxon>Eukaryota</taxon>
        <taxon>Sar</taxon>
        <taxon>Alveolata</taxon>
        <taxon>Perkinsozoa</taxon>
        <taxon>Perkinsea</taxon>
        <taxon>Perkinsida</taxon>
        <taxon>Perkinsidae</taxon>
        <taxon>Perkinsus</taxon>
    </lineage>
</organism>
<reference evidence="1 2" key="1">
    <citation type="submission" date="2020-04" db="EMBL/GenBank/DDBJ databases">
        <title>Perkinsus chesapeaki whole genome sequence.</title>
        <authorList>
            <person name="Bogema D.R."/>
        </authorList>
    </citation>
    <scope>NUCLEOTIDE SEQUENCE [LARGE SCALE GENOMIC DNA]</scope>
    <source>
        <strain evidence="1">ATCC PRA-425</strain>
    </source>
</reference>
<accession>A0A7J6KHV0</accession>
<name>A0A7J6KHV0_PERCH</name>
<dbReference type="EMBL" id="JAAPAO010003324">
    <property type="protein sequence ID" value="KAF4646550.1"/>
    <property type="molecule type" value="Genomic_DNA"/>
</dbReference>
<protein>
    <submittedName>
        <fullName evidence="1">Uncharacterized protein</fullName>
    </submittedName>
</protein>
<feature type="non-terminal residue" evidence="1">
    <location>
        <position position="133"/>
    </location>
</feature>
<sequence>MRNLVGMSIIATFVYGGFFDNITVEPYSDFLYGIDIPPMDEDVVVTTVAPTSSQNAAVDETLPLMERLSALERFFDQGTTVEPPLLTTPTANPLLELLDGLEILDFNESYTTGTSPTMDGLLDSAFPVDITRQ</sequence>
<dbReference type="Proteomes" id="UP000591131">
    <property type="component" value="Unassembled WGS sequence"/>
</dbReference>